<evidence type="ECO:0000313" key="1">
    <source>
        <dbReference type="EMBL" id="KKO00569.1"/>
    </source>
</evidence>
<accession>A0A0F9Y7I5</accession>
<proteinExistence type="predicted"/>
<organism evidence="1">
    <name type="scientific">marine sediment metagenome</name>
    <dbReference type="NCBI Taxonomy" id="412755"/>
    <lineage>
        <taxon>unclassified sequences</taxon>
        <taxon>metagenomes</taxon>
        <taxon>ecological metagenomes</taxon>
    </lineage>
</organism>
<dbReference type="PANTHER" id="PTHR30441:SF8">
    <property type="entry name" value="DUF748 DOMAIN-CONTAINING PROTEIN"/>
    <property type="match status" value="1"/>
</dbReference>
<dbReference type="AlphaFoldDB" id="A0A0F9Y7I5"/>
<reference evidence="1" key="1">
    <citation type="journal article" date="2015" name="Nature">
        <title>Complex archaea that bridge the gap between prokaryotes and eukaryotes.</title>
        <authorList>
            <person name="Spang A."/>
            <person name="Saw J.H."/>
            <person name="Jorgensen S.L."/>
            <person name="Zaremba-Niedzwiedzka K."/>
            <person name="Martijn J."/>
            <person name="Lind A.E."/>
            <person name="van Eijk R."/>
            <person name="Schleper C."/>
            <person name="Guy L."/>
            <person name="Ettema T.J."/>
        </authorList>
    </citation>
    <scope>NUCLEOTIDE SEQUENCE</scope>
</reference>
<dbReference type="Pfam" id="PF05359">
    <property type="entry name" value="DUF748"/>
    <property type="match status" value="1"/>
</dbReference>
<comment type="caution">
    <text evidence="1">The sequence shown here is derived from an EMBL/GenBank/DDBJ whole genome shotgun (WGS) entry which is preliminary data.</text>
</comment>
<sequence length="358" mass="40277">MRKSLSIPLIVVLVVVVLLVVLRLALPGFVLDALNENMEQMGEEYRGEVGDVDIAIFRGAYGLSDVTIRKVQENEQVPFFHVPEVNISMQWRPLIRKQILAVKVQLIDPEINFVDAEQEEAQQFGTQVNWRDALQETLQVDIDEFHVQNGTAIFRNFSSEPPVNIRAEDINLTAYNLTNARNPEGARDATLQGTATFLQHAPLEVEAAFDPLLRMESFDFRLRVTDVDLTRLNDFAEAYGKFDFSSGQGDLVVEVEAVDSQLSGYIKPLLHNVEVFSYEQDVQNEEKGFFQGLWEAVVHGGQEVLENQSEDQLATQIEVSGSLDNPDISPLQAFFSILRNAFVEAFTAQFGYESGTEE</sequence>
<dbReference type="GO" id="GO:0005886">
    <property type="term" value="C:plasma membrane"/>
    <property type="evidence" value="ECO:0007669"/>
    <property type="project" value="TreeGrafter"/>
</dbReference>
<protein>
    <recommendedName>
        <fullName evidence="2">DUF748 domain-containing protein</fullName>
    </recommendedName>
</protein>
<dbReference type="InterPro" id="IPR052894">
    <property type="entry name" value="AsmA-related"/>
</dbReference>
<dbReference type="PANTHER" id="PTHR30441">
    <property type="entry name" value="DUF748 DOMAIN-CONTAINING PROTEIN"/>
    <property type="match status" value="1"/>
</dbReference>
<name>A0A0F9Y7I5_9ZZZZ</name>
<gene>
    <name evidence="1" type="ORF">LCGC14_0126600</name>
</gene>
<dbReference type="GO" id="GO:0090313">
    <property type="term" value="P:regulation of protein targeting to membrane"/>
    <property type="evidence" value="ECO:0007669"/>
    <property type="project" value="TreeGrafter"/>
</dbReference>
<dbReference type="EMBL" id="LAZR01000040">
    <property type="protein sequence ID" value="KKO00569.1"/>
    <property type="molecule type" value="Genomic_DNA"/>
</dbReference>
<dbReference type="InterPro" id="IPR008023">
    <property type="entry name" value="DUF748"/>
</dbReference>
<evidence type="ECO:0008006" key="2">
    <source>
        <dbReference type="Google" id="ProtNLM"/>
    </source>
</evidence>